<accession>A0A2C7A7Y8</accession>
<sequence>MVTDQRHPLFGQQLRLLSLTCGRGPAFVAVALADGRRRLLRRAETDLERPLAPEAALPRVSARALLPLAQHIRGMLAVSRQEASHAEFPASSSPRPTSFDEPSAIPPAPMPRAAGNDAGTVGTATGMGAPARPGQGGGSC</sequence>
<dbReference type="Proteomes" id="UP000223527">
    <property type="component" value="Unassembled WGS sequence"/>
</dbReference>
<proteinExistence type="predicted"/>
<organism evidence="2 3">
    <name type="scientific">Teichococcus rhizosphaerae</name>
    <dbReference type="NCBI Taxonomy" id="1335062"/>
    <lineage>
        <taxon>Bacteria</taxon>
        <taxon>Pseudomonadati</taxon>
        <taxon>Pseudomonadota</taxon>
        <taxon>Alphaproteobacteria</taxon>
        <taxon>Acetobacterales</taxon>
        <taxon>Roseomonadaceae</taxon>
        <taxon>Roseomonas</taxon>
    </lineage>
</organism>
<feature type="region of interest" description="Disordered" evidence="1">
    <location>
        <begin position="79"/>
        <end position="140"/>
    </location>
</feature>
<keyword evidence="3" id="KW-1185">Reference proteome</keyword>
<feature type="compositionally biased region" description="Low complexity" evidence="1">
    <location>
        <begin position="118"/>
        <end position="131"/>
    </location>
</feature>
<evidence type="ECO:0000256" key="1">
    <source>
        <dbReference type="SAM" id="MobiDB-lite"/>
    </source>
</evidence>
<comment type="caution">
    <text evidence="2">The sequence shown here is derived from an EMBL/GenBank/DDBJ whole genome shotgun (WGS) entry which is preliminary data.</text>
</comment>
<name>A0A2C7A7Y8_9PROT</name>
<protein>
    <submittedName>
        <fullName evidence="2">Uncharacterized protein</fullName>
    </submittedName>
</protein>
<reference evidence="2 3" key="1">
    <citation type="submission" date="2017-10" db="EMBL/GenBank/DDBJ databases">
        <authorList>
            <person name="Banno H."/>
            <person name="Chua N.-H."/>
        </authorList>
    </citation>
    <scope>NUCLEOTIDE SEQUENCE [LARGE SCALE GENOMIC DNA]</scope>
    <source>
        <strain evidence="2 3">YW11</strain>
    </source>
</reference>
<evidence type="ECO:0000313" key="2">
    <source>
        <dbReference type="EMBL" id="PHK93465.1"/>
    </source>
</evidence>
<dbReference type="EMBL" id="PDNU01000046">
    <property type="protein sequence ID" value="PHK93465.1"/>
    <property type="molecule type" value="Genomic_DNA"/>
</dbReference>
<dbReference type="AlphaFoldDB" id="A0A2C7A7Y8"/>
<evidence type="ECO:0000313" key="3">
    <source>
        <dbReference type="Proteomes" id="UP000223527"/>
    </source>
</evidence>
<gene>
    <name evidence="2" type="ORF">CR162_18505</name>
</gene>